<keyword evidence="3" id="KW-1185">Reference proteome</keyword>
<evidence type="ECO:0000256" key="1">
    <source>
        <dbReference type="SAM" id="MobiDB-lite"/>
    </source>
</evidence>
<dbReference type="OrthoDB" id="8719930at2"/>
<name>A0A4Z0BEL3_9BURK</name>
<dbReference type="Gene3D" id="3.30.1460.10">
    <property type="match status" value="1"/>
</dbReference>
<dbReference type="Pfam" id="PF05932">
    <property type="entry name" value="CesT"/>
    <property type="match status" value="1"/>
</dbReference>
<dbReference type="EMBL" id="SMLL01000006">
    <property type="protein sequence ID" value="TFY97775.1"/>
    <property type="molecule type" value="Genomic_DNA"/>
</dbReference>
<reference evidence="2 3" key="1">
    <citation type="submission" date="2019-03" db="EMBL/GenBank/DDBJ databases">
        <title>Ramlibacter rhizophilus CCTCC AB2015357, whole genome shotgun sequence.</title>
        <authorList>
            <person name="Zhang X."/>
            <person name="Feng G."/>
            <person name="Zhu H."/>
        </authorList>
    </citation>
    <scope>NUCLEOTIDE SEQUENCE [LARGE SCALE GENOMIC DNA]</scope>
    <source>
        <strain evidence="2 3">CCTCC AB2015357</strain>
    </source>
</reference>
<dbReference type="AlphaFoldDB" id="A0A4Z0BEL3"/>
<dbReference type="SUPFAM" id="SSF69635">
    <property type="entry name" value="Type III secretory system chaperone-like"/>
    <property type="match status" value="1"/>
</dbReference>
<evidence type="ECO:0000313" key="3">
    <source>
        <dbReference type="Proteomes" id="UP000297564"/>
    </source>
</evidence>
<dbReference type="CDD" id="cd17020">
    <property type="entry name" value="T3SC_IA_ShcM-like"/>
    <property type="match status" value="1"/>
</dbReference>
<evidence type="ECO:0008006" key="4">
    <source>
        <dbReference type="Google" id="ProtNLM"/>
    </source>
</evidence>
<dbReference type="GO" id="GO:0030254">
    <property type="term" value="P:protein secretion by the type III secretion system"/>
    <property type="evidence" value="ECO:0007669"/>
    <property type="project" value="InterPro"/>
</dbReference>
<dbReference type="InterPro" id="IPR010261">
    <property type="entry name" value="Tir_chaperone"/>
</dbReference>
<feature type="region of interest" description="Disordered" evidence="1">
    <location>
        <begin position="57"/>
        <end position="77"/>
    </location>
</feature>
<organism evidence="2 3">
    <name type="scientific">Ramlibacter rhizophilus</name>
    <dbReference type="NCBI Taxonomy" id="1781167"/>
    <lineage>
        <taxon>Bacteria</taxon>
        <taxon>Pseudomonadati</taxon>
        <taxon>Pseudomonadota</taxon>
        <taxon>Betaproteobacteria</taxon>
        <taxon>Burkholderiales</taxon>
        <taxon>Comamonadaceae</taxon>
        <taxon>Ramlibacter</taxon>
    </lineage>
</organism>
<protein>
    <recommendedName>
        <fullName evidence="4">Type III secretion system chaperone</fullName>
    </recommendedName>
</protein>
<gene>
    <name evidence="2" type="ORF">EZ242_15000</name>
</gene>
<feature type="compositionally biased region" description="Basic and acidic residues" evidence="1">
    <location>
        <begin position="68"/>
        <end position="77"/>
    </location>
</feature>
<sequence length="254" mass="27484">MRPPPGCGCASMPACAPGWAFPPSWPAAQRSAWRRTRRPHARPRSPAARSWCSSTCAAPWSSAGTGRRRSDETERTARWNCAPCSGSRRHATKGTKGPTGMPEATDPLLAGLCGRLGLPPQDWVSDAGGLRGITLRLDDVDISLVDRPQEPVGPTLCLLVEFGAPAPERELEIWRTLADANFLMLGPDAPAFGRNPATGEVLLQYACPRDAATAAGLHRSLLEMARIARHWRHAFNLRAEDGSVGPEPLWTHYA</sequence>
<dbReference type="Proteomes" id="UP000297564">
    <property type="component" value="Unassembled WGS sequence"/>
</dbReference>
<proteinExistence type="predicted"/>
<evidence type="ECO:0000313" key="2">
    <source>
        <dbReference type="EMBL" id="TFY97775.1"/>
    </source>
</evidence>
<comment type="caution">
    <text evidence="2">The sequence shown here is derived from an EMBL/GenBank/DDBJ whole genome shotgun (WGS) entry which is preliminary data.</text>
</comment>
<accession>A0A4Z0BEL3</accession>